<evidence type="ECO:0000313" key="3">
    <source>
        <dbReference type="EMBL" id="CAE0713527.1"/>
    </source>
</evidence>
<feature type="compositionally biased region" description="Low complexity" evidence="1">
    <location>
        <begin position="298"/>
        <end position="309"/>
    </location>
</feature>
<protein>
    <recommendedName>
        <fullName evidence="2">NTF2 domain-containing protein</fullName>
    </recommendedName>
</protein>
<name>A0A7S4AF14_9STRA</name>
<reference evidence="3" key="1">
    <citation type="submission" date="2021-01" db="EMBL/GenBank/DDBJ databases">
        <authorList>
            <person name="Corre E."/>
            <person name="Pelletier E."/>
            <person name="Niang G."/>
            <person name="Scheremetjew M."/>
            <person name="Finn R."/>
            <person name="Kale V."/>
            <person name="Holt S."/>
            <person name="Cochrane G."/>
            <person name="Meng A."/>
            <person name="Brown T."/>
            <person name="Cohen L."/>
        </authorList>
    </citation>
    <scope>NUCLEOTIDE SEQUENCE</scope>
    <source>
        <strain evidence="3">10249 10 AB</strain>
    </source>
</reference>
<organism evidence="3">
    <name type="scientific">Pseudo-nitzschia australis</name>
    <dbReference type="NCBI Taxonomy" id="44445"/>
    <lineage>
        <taxon>Eukaryota</taxon>
        <taxon>Sar</taxon>
        <taxon>Stramenopiles</taxon>
        <taxon>Ochrophyta</taxon>
        <taxon>Bacillariophyta</taxon>
        <taxon>Bacillariophyceae</taxon>
        <taxon>Bacillariophycidae</taxon>
        <taxon>Bacillariales</taxon>
        <taxon>Bacillariaceae</taxon>
        <taxon>Pseudo-nitzschia</taxon>
    </lineage>
</organism>
<feature type="region of interest" description="Disordered" evidence="1">
    <location>
        <begin position="226"/>
        <end position="366"/>
    </location>
</feature>
<dbReference type="AlphaFoldDB" id="A0A7S4AF14"/>
<feature type="region of interest" description="Disordered" evidence="1">
    <location>
        <begin position="98"/>
        <end position="156"/>
    </location>
</feature>
<feature type="region of interest" description="Disordered" evidence="1">
    <location>
        <begin position="176"/>
        <end position="209"/>
    </location>
</feature>
<dbReference type="Gene3D" id="3.10.450.50">
    <property type="match status" value="1"/>
</dbReference>
<feature type="compositionally biased region" description="Basic residues" evidence="1">
    <location>
        <begin position="98"/>
        <end position="109"/>
    </location>
</feature>
<feature type="domain" description="NTF2" evidence="2">
    <location>
        <begin position="395"/>
        <end position="563"/>
    </location>
</feature>
<gene>
    <name evidence="3" type="ORF">PAUS00366_LOCUS6279</name>
</gene>
<evidence type="ECO:0000259" key="2">
    <source>
        <dbReference type="PROSITE" id="PS50177"/>
    </source>
</evidence>
<dbReference type="EMBL" id="HBIX01008115">
    <property type="protein sequence ID" value="CAE0713527.1"/>
    <property type="molecule type" value="Transcribed_RNA"/>
</dbReference>
<evidence type="ECO:0000256" key="1">
    <source>
        <dbReference type="SAM" id="MobiDB-lite"/>
    </source>
</evidence>
<dbReference type="InterPro" id="IPR018222">
    <property type="entry name" value="Nuclear_transport_factor_2_euk"/>
</dbReference>
<feature type="compositionally biased region" description="Polar residues" evidence="1">
    <location>
        <begin position="1"/>
        <end position="11"/>
    </location>
</feature>
<sequence length="568" mass="61394">MNTSNSNSSFTLEDRHSLSDPRPIPNLKLPTWEVDVYREGVDVPIMTLRVDSTVLPPRKNKKKKIQWKLPDSIKTLPKFGEQERRRVLELFREKKKELKKLKNKQRAYRRASSMESMNDDSNSNSGEGTTEYINCNGSGGGDDNVNGNGNGVNNDSTLDAAKKMHVVEGLPPEINGKAQQQSKQQRKQKQKQHKPIAIDSKNKQGSDNVDVIIVPGDDSVLASSLKKIEGGDGGDCSPSPPGFGHSSKASLPPPPPGIPSSSTLKPAPPGLPSKNNLYSSSSSSTNDWNATGYKNGYSSSTSSSSPSPTMTGNLQSTLPAQNGQHQHQRQHQHHNIPQNSMKNSFAPPAPGIMNGHNHPHRHSNGSIKAQTPIAPPMAIGPCFVLPPNAPQGSTIGKFVTETYYLSLRNGLIRELDAYYYHSGGSNSNNNSTNSTDVARVCKAVTVGGAHAFCTSQQDRLMQLNTFAGTEMRIKGVQEQPTVGNGILVLITGVSIRNNNNNGSPRSQQQQLQPPQQLPFCHTLILTPVLTVTAPAAASVDSTAPMNSIDSTIGYQILNDNLVILTVDE</sequence>
<proteinExistence type="predicted"/>
<feature type="compositionally biased region" description="Polar residues" evidence="1">
    <location>
        <begin position="310"/>
        <end position="323"/>
    </location>
</feature>
<accession>A0A7S4AF14</accession>
<feature type="compositionally biased region" description="Basic residues" evidence="1">
    <location>
        <begin position="184"/>
        <end position="194"/>
    </location>
</feature>
<feature type="compositionally biased region" description="Low complexity" evidence="1">
    <location>
        <begin position="113"/>
        <end position="128"/>
    </location>
</feature>
<feature type="region of interest" description="Disordered" evidence="1">
    <location>
        <begin position="1"/>
        <end position="25"/>
    </location>
</feature>
<feature type="compositionally biased region" description="Low complexity" evidence="1">
    <location>
        <begin position="143"/>
        <end position="156"/>
    </location>
</feature>
<dbReference type="PROSITE" id="PS50177">
    <property type="entry name" value="NTF2_DOMAIN"/>
    <property type="match status" value="1"/>
</dbReference>